<feature type="transmembrane region" description="Helical" evidence="6">
    <location>
        <begin position="49"/>
        <end position="70"/>
    </location>
</feature>
<feature type="transmembrane region" description="Helical" evidence="6">
    <location>
        <begin position="244"/>
        <end position="269"/>
    </location>
</feature>
<gene>
    <name evidence="7" type="ORF">CGZ91_09095</name>
</gene>
<keyword evidence="4 6" id="KW-1133">Transmembrane helix</keyword>
<comment type="caution">
    <text evidence="7">The sequence shown here is derived from an EMBL/GenBank/DDBJ whole genome shotgun (WGS) entry which is preliminary data.</text>
</comment>
<feature type="transmembrane region" description="Helical" evidence="6">
    <location>
        <begin position="402"/>
        <end position="423"/>
    </location>
</feature>
<dbReference type="GO" id="GO:0005886">
    <property type="term" value="C:plasma membrane"/>
    <property type="evidence" value="ECO:0007669"/>
    <property type="project" value="UniProtKB-SubCell"/>
</dbReference>
<feature type="transmembrane region" description="Helical" evidence="6">
    <location>
        <begin position="315"/>
        <end position="335"/>
    </location>
</feature>
<dbReference type="PANTHER" id="PTHR23513">
    <property type="entry name" value="INTEGRAL MEMBRANE EFFLUX PROTEIN-RELATED"/>
    <property type="match status" value="1"/>
</dbReference>
<keyword evidence="2" id="KW-1003">Cell membrane</keyword>
<feature type="transmembrane region" description="Helical" evidence="6">
    <location>
        <begin position="341"/>
        <end position="362"/>
    </location>
</feature>
<dbReference type="RefSeq" id="WP_094454470.1">
    <property type="nucleotide sequence ID" value="NZ_NMVJ01000007.1"/>
</dbReference>
<evidence type="ECO:0000256" key="2">
    <source>
        <dbReference type="ARBA" id="ARBA00022475"/>
    </source>
</evidence>
<dbReference type="InterPro" id="IPR036259">
    <property type="entry name" value="MFS_trans_sf"/>
</dbReference>
<keyword evidence="8" id="KW-1185">Reference proteome</keyword>
<evidence type="ECO:0000313" key="8">
    <source>
        <dbReference type="Proteomes" id="UP000216300"/>
    </source>
</evidence>
<accession>A0A255EFI8</accession>
<evidence type="ECO:0000256" key="1">
    <source>
        <dbReference type="ARBA" id="ARBA00004651"/>
    </source>
</evidence>
<organism evidence="7 8">
    <name type="scientific">Parenemella sanctibonifatiensis</name>
    <dbReference type="NCBI Taxonomy" id="2016505"/>
    <lineage>
        <taxon>Bacteria</taxon>
        <taxon>Bacillati</taxon>
        <taxon>Actinomycetota</taxon>
        <taxon>Actinomycetes</taxon>
        <taxon>Propionibacteriales</taxon>
        <taxon>Propionibacteriaceae</taxon>
        <taxon>Parenemella</taxon>
    </lineage>
</organism>
<evidence type="ECO:0000256" key="6">
    <source>
        <dbReference type="SAM" id="Phobius"/>
    </source>
</evidence>
<comment type="subcellular location">
    <subcellularLocation>
        <location evidence="1">Cell membrane</location>
        <topology evidence="1">Multi-pass membrane protein</topology>
    </subcellularLocation>
</comment>
<evidence type="ECO:0000256" key="4">
    <source>
        <dbReference type="ARBA" id="ARBA00022989"/>
    </source>
</evidence>
<keyword evidence="3 6" id="KW-0812">Transmembrane</keyword>
<dbReference type="OrthoDB" id="3688258at2"/>
<feature type="transmembrane region" description="Helical" evidence="6">
    <location>
        <begin position="281"/>
        <end position="303"/>
    </location>
</feature>
<protein>
    <submittedName>
        <fullName evidence="7">MFS transporter</fullName>
    </submittedName>
</protein>
<dbReference type="Proteomes" id="UP000216300">
    <property type="component" value="Unassembled WGS sequence"/>
</dbReference>
<dbReference type="PANTHER" id="PTHR23513:SF17">
    <property type="entry name" value="MEMBRANE PROTEIN"/>
    <property type="match status" value="1"/>
</dbReference>
<feature type="transmembrane region" description="Helical" evidence="6">
    <location>
        <begin position="82"/>
        <end position="102"/>
    </location>
</feature>
<dbReference type="EMBL" id="NMVJ01000007">
    <property type="protein sequence ID" value="OYN90304.1"/>
    <property type="molecule type" value="Genomic_DNA"/>
</dbReference>
<dbReference type="SUPFAM" id="SSF103473">
    <property type="entry name" value="MFS general substrate transporter"/>
    <property type="match status" value="1"/>
</dbReference>
<keyword evidence="5 6" id="KW-0472">Membrane</keyword>
<evidence type="ECO:0000256" key="5">
    <source>
        <dbReference type="ARBA" id="ARBA00023136"/>
    </source>
</evidence>
<evidence type="ECO:0000256" key="3">
    <source>
        <dbReference type="ARBA" id="ARBA00022692"/>
    </source>
</evidence>
<feature type="transmembrane region" description="Helical" evidence="6">
    <location>
        <begin position="185"/>
        <end position="203"/>
    </location>
</feature>
<dbReference type="AlphaFoldDB" id="A0A255EFI8"/>
<name>A0A255EFI8_9ACTN</name>
<feature type="transmembrane region" description="Helical" evidence="6">
    <location>
        <begin position="374"/>
        <end position="396"/>
    </location>
</feature>
<proteinExistence type="predicted"/>
<dbReference type="Gene3D" id="1.20.1250.20">
    <property type="entry name" value="MFS general substrate transporter like domains"/>
    <property type="match status" value="1"/>
</dbReference>
<evidence type="ECO:0000313" key="7">
    <source>
        <dbReference type="EMBL" id="OYN90304.1"/>
    </source>
</evidence>
<sequence>MLQGLRRLFSRSLFRRLFGDRVANQTGDGLIQVGTAAHVLFSPEEQPTAAAVALVLAVTMVPYSIIGPFAGAFLDRWPRQRVIMVVDSIRLGLALLLGALILTGGRAFGLQLTIMVLVLVATSLNRFLLAGLQAGTAKTVEPSEYLQANTVMALLGPIGVIIAGIIAGAVRLGTGGFLATHQADAIIFVFAAGTFAVSLLVAARIPRDALGPDVLAAERGSTSVTAVGQGLVEALRHLRDRSPAAWAIGLIGVQRLLYGSVMVLIILMYRNHFHPVTDVEPAIADIGLWVGASGVGFVLGPLITNRASGWWGMRVWIIVLFIAEGIIQATVGAILWQPTLIITGLVLGLASQSLKTCTDTLLHAHCDDLFKGRAFAICDMVYNAALVLAALLVWWVAPADGVSVPVMVGLGLVAVVAGIGFAIGTGRNPQVWEQGAESLRTPAPAADAAQE</sequence>
<feature type="transmembrane region" description="Helical" evidence="6">
    <location>
        <begin position="150"/>
        <end position="173"/>
    </location>
</feature>
<reference evidence="7 8" key="1">
    <citation type="submission" date="2017-07" db="EMBL/GenBank/DDBJ databases">
        <title>Draft whole genome sequences of clinical Proprionibacteriaceae strains.</title>
        <authorList>
            <person name="Bernier A.-M."/>
            <person name="Bernard K."/>
            <person name="Domingo M.-C."/>
        </authorList>
    </citation>
    <scope>NUCLEOTIDE SEQUENCE [LARGE SCALE GENOMIC DNA]</scope>
    <source>
        <strain evidence="7 8">NML 150081</strain>
    </source>
</reference>
<feature type="transmembrane region" description="Helical" evidence="6">
    <location>
        <begin position="108"/>
        <end position="129"/>
    </location>
</feature>